<dbReference type="EMBL" id="BJHX01000001">
    <property type="protein sequence ID" value="GDY65811.1"/>
    <property type="molecule type" value="Genomic_DNA"/>
</dbReference>
<evidence type="ECO:0000313" key="3">
    <source>
        <dbReference type="Proteomes" id="UP000302139"/>
    </source>
</evidence>
<feature type="region of interest" description="Disordered" evidence="1">
    <location>
        <begin position="106"/>
        <end position="130"/>
    </location>
</feature>
<protein>
    <submittedName>
        <fullName evidence="2">Uncharacterized protein</fullName>
    </submittedName>
</protein>
<reference evidence="2 3" key="1">
    <citation type="submission" date="2019-04" db="EMBL/GenBank/DDBJ databases">
        <title>Draft genome sequences of Streptomyces avermitilis NBRC 14893.</title>
        <authorList>
            <person name="Komaki H."/>
            <person name="Tamura T."/>
            <person name="Hosoyama A."/>
        </authorList>
    </citation>
    <scope>NUCLEOTIDE SEQUENCE [LARGE SCALE GENOMIC DNA]</scope>
    <source>
        <strain evidence="2 3">NBRC 14893</strain>
    </source>
</reference>
<accession>A0A4D4M1W1</accession>
<name>A0A4D4M1W1_STRAX</name>
<proteinExistence type="predicted"/>
<feature type="compositionally biased region" description="Basic and acidic residues" evidence="1">
    <location>
        <begin position="108"/>
        <end position="119"/>
    </location>
</feature>
<evidence type="ECO:0000313" key="2">
    <source>
        <dbReference type="EMBL" id="GDY65811.1"/>
    </source>
</evidence>
<evidence type="ECO:0000256" key="1">
    <source>
        <dbReference type="SAM" id="MobiDB-lite"/>
    </source>
</evidence>
<gene>
    <name evidence="2" type="ORF">SAV14893_052040</name>
</gene>
<dbReference type="AlphaFoldDB" id="A0A4D4M1W1"/>
<comment type="caution">
    <text evidence="2">The sequence shown here is derived from an EMBL/GenBank/DDBJ whole genome shotgun (WGS) entry which is preliminary data.</text>
</comment>
<organism evidence="2 3">
    <name type="scientific">Streptomyces avermitilis</name>
    <dbReference type="NCBI Taxonomy" id="33903"/>
    <lineage>
        <taxon>Bacteria</taxon>
        <taxon>Bacillati</taxon>
        <taxon>Actinomycetota</taxon>
        <taxon>Actinomycetes</taxon>
        <taxon>Kitasatosporales</taxon>
        <taxon>Streptomycetaceae</taxon>
        <taxon>Streptomyces</taxon>
    </lineage>
</organism>
<dbReference type="Proteomes" id="UP000302139">
    <property type="component" value="Unassembled WGS sequence"/>
</dbReference>
<sequence length="168" mass="18213">MPADLVAVLLQRGQRRGVDLRPDPGLRDGVVDGGLEVLEVEDRVRLLELHGLLGADLQVVRLLAGLGQTGDPHMLPADLLGEILHGVERRHHVELSAVPAVGRGRVRAGGERAETEKGGRGHGGPGYEASSYVHDSHFQQNWKRLSTRLLSRMVTPTDLIRGWAAPVT</sequence>